<dbReference type="OrthoDB" id="2222594at2"/>
<organism evidence="1 2">
    <name type="scientific">Streptococcus alactolyticus</name>
    <dbReference type="NCBI Taxonomy" id="29389"/>
    <lineage>
        <taxon>Bacteria</taxon>
        <taxon>Bacillati</taxon>
        <taxon>Bacillota</taxon>
        <taxon>Bacilli</taxon>
        <taxon>Lactobacillales</taxon>
        <taxon>Streptococcaceae</taxon>
        <taxon>Streptococcus</taxon>
    </lineage>
</organism>
<proteinExistence type="predicted"/>
<evidence type="ECO:0000313" key="1">
    <source>
        <dbReference type="EMBL" id="MST54431.1"/>
    </source>
</evidence>
<protein>
    <submittedName>
        <fullName evidence="1">Uncharacterized protein</fullName>
    </submittedName>
</protein>
<reference evidence="1 2" key="1">
    <citation type="submission" date="2019-08" db="EMBL/GenBank/DDBJ databases">
        <title>In-depth cultivation of the pig gut microbiome towards novel bacterial diversity and tailored functional studies.</title>
        <authorList>
            <person name="Wylensek D."/>
            <person name="Hitch T.C.A."/>
            <person name="Clavel T."/>
        </authorList>
    </citation>
    <scope>NUCLEOTIDE SEQUENCE [LARGE SCALE GENOMIC DNA]</scope>
    <source>
        <strain evidence="1 2">BL-178-WT-3A</strain>
    </source>
</reference>
<name>A0A6N7X480_STRAY</name>
<accession>A0A6N7X480</accession>
<dbReference type="Proteomes" id="UP000471052">
    <property type="component" value="Unassembled WGS sequence"/>
</dbReference>
<comment type="caution">
    <text evidence="1">The sequence shown here is derived from an EMBL/GenBank/DDBJ whole genome shotgun (WGS) entry which is preliminary data.</text>
</comment>
<dbReference type="AlphaFoldDB" id="A0A6N7X480"/>
<dbReference type="EMBL" id="VUNP01000059">
    <property type="protein sequence ID" value="MST54431.1"/>
    <property type="molecule type" value="Genomic_DNA"/>
</dbReference>
<evidence type="ECO:0000313" key="2">
    <source>
        <dbReference type="Proteomes" id="UP000471052"/>
    </source>
</evidence>
<sequence length="118" mass="13530">MYGAAGIGKTMLEVSKELGVSKDVVKYHQRKMNSNETFKAGGKIYITPAGEEKIKNGLRKDKEFYSVTFESKLISQIDKLNSNQWHHEWKLEDLAKKIDSIDKKLDQVLKALRDPWSS</sequence>
<gene>
    <name evidence="1" type="ORF">FYJ82_08770</name>
</gene>
<dbReference type="RefSeq" id="WP_154455524.1">
    <property type="nucleotide sequence ID" value="NZ_JADYUO010000078.1"/>
</dbReference>